<evidence type="ECO:0000313" key="2">
    <source>
        <dbReference type="EMBL" id="GHE74802.1"/>
    </source>
</evidence>
<keyword evidence="3" id="KW-1185">Reference proteome</keyword>
<sequence length="192" mass="22533">MINWYISLVEKTNMEMLKAILALIVIMVIFPTFITAQEKEYNVETESVSEYVDKILNGPITKEGLSKMPYKIWFNTNYKTYLVDTETLKDIRKKNLKGLRILAFMGTWCHDSNREIPRLIRVCEELGIADRLELYGVDVNKKSRLEKEKNWDIRKTPTIIFLRNGEEIGRILEEPEVSFEHSMELIINQNAN</sequence>
<protein>
    <recommendedName>
        <fullName evidence="1">Thioredoxin domain-containing protein</fullName>
    </recommendedName>
</protein>
<dbReference type="EMBL" id="BNAG01000005">
    <property type="protein sequence ID" value="GHE74802.1"/>
    <property type="molecule type" value="Genomic_DNA"/>
</dbReference>
<dbReference type="InterPro" id="IPR013766">
    <property type="entry name" value="Thioredoxin_domain"/>
</dbReference>
<evidence type="ECO:0000259" key="1">
    <source>
        <dbReference type="Pfam" id="PF00085"/>
    </source>
</evidence>
<dbReference type="CDD" id="cd02947">
    <property type="entry name" value="TRX_family"/>
    <property type="match status" value="1"/>
</dbReference>
<dbReference type="Pfam" id="PF00085">
    <property type="entry name" value="Thioredoxin"/>
    <property type="match status" value="1"/>
</dbReference>
<comment type="caution">
    <text evidence="2">The sequence shown here is derived from an EMBL/GenBank/DDBJ whole genome shotgun (WGS) entry which is preliminary data.</text>
</comment>
<dbReference type="InterPro" id="IPR036249">
    <property type="entry name" value="Thioredoxin-like_sf"/>
</dbReference>
<accession>A0ABQ3I9P8</accession>
<evidence type="ECO:0000313" key="3">
    <source>
        <dbReference type="Proteomes" id="UP000658258"/>
    </source>
</evidence>
<dbReference type="Gene3D" id="3.40.30.10">
    <property type="entry name" value="Glutaredoxin"/>
    <property type="match status" value="1"/>
</dbReference>
<proteinExistence type="predicted"/>
<organism evidence="2 3">
    <name type="scientific">Roseivirga thermotolerans</name>
    <dbReference type="NCBI Taxonomy" id="1758176"/>
    <lineage>
        <taxon>Bacteria</taxon>
        <taxon>Pseudomonadati</taxon>
        <taxon>Bacteroidota</taxon>
        <taxon>Cytophagia</taxon>
        <taxon>Cytophagales</taxon>
        <taxon>Roseivirgaceae</taxon>
        <taxon>Roseivirga</taxon>
    </lineage>
</organism>
<dbReference type="RefSeq" id="WP_189631548.1">
    <property type="nucleotide sequence ID" value="NZ_BNAG01000005.1"/>
</dbReference>
<feature type="domain" description="Thioredoxin" evidence="1">
    <location>
        <begin position="96"/>
        <end position="171"/>
    </location>
</feature>
<gene>
    <name evidence="2" type="ORF">GCM10011340_34450</name>
</gene>
<dbReference type="SUPFAM" id="SSF52833">
    <property type="entry name" value="Thioredoxin-like"/>
    <property type="match status" value="1"/>
</dbReference>
<reference evidence="3" key="1">
    <citation type="journal article" date="2019" name="Int. J. Syst. Evol. Microbiol.">
        <title>The Global Catalogue of Microorganisms (GCM) 10K type strain sequencing project: providing services to taxonomists for standard genome sequencing and annotation.</title>
        <authorList>
            <consortium name="The Broad Institute Genomics Platform"/>
            <consortium name="The Broad Institute Genome Sequencing Center for Infectious Disease"/>
            <person name="Wu L."/>
            <person name="Ma J."/>
        </authorList>
    </citation>
    <scope>NUCLEOTIDE SEQUENCE [LARGE SCALE GENOMIC DNA]</scope>
    <source>
        <strain evidence="3">CGMCC 1.15111</strain>
    </source>
</reference>
<dbReference type="Proteomes" id="UP000658258">
    <property type="component" value="Unassembled WGS sequence"/>
</dbReference>
<name>A0ABQ3I9P8_9BACT</name>